<sequence>MMIGRMGANRTIATSTIPKMKPYSPTVDAHLHQTKPRTIKGEYVPVYVSLGLILLTTSFVFVTAKQHLWYSPAVQVSKKRRGSLPELSDPDYVVDESDKFIKRSFFRKVAHVQDHNPTMPNTLRGDVYSRKSLLFKCQRSGEESSIFPLFVAYLDCSSIMAFRKMDLMRTLLSRRTFATSTILNSKQVAATVDAQVEGPKAKPRGVKGDYVPVYITLGMIALSVSLGISTAMHHLKYSPAVQVSKKKREELPEVEEPEYVADEAEKFINASFFRKVSHTTGDIQTRPLKMETLKSVGVDPAKK</sequence>
<feature type="transmembrane region" description="Helical" evidence="1">
    <location>
        <begin position="145"/>
        <end position="162"/>
    </location>
</feature>
<keyword evidence="3" id="KW-1185">Reference proteome</keyword>
<reference evidence="2 3" key="1">
    <citation type="submission" date="2020-10" db="EMBL/GenBank/DDBJ databases">
        <title>The Coptis chinensis genome and diversification of protoberbering-type alkaloids.</title>
        <authorList>
            <person name="Wang B."/>
            <person name="Shu S."/>
            <person name="Song C."/>
            <person name="Liu Y."/>
        </authorList>
    </citation>
    <scope>NUCLEOTIDE SEQUENCE [LARGE SCALE GENOMIC DNA]</scope>
    <source>
        <strain evidence="2">HL-2020</strain>
        <tissue evidence="2">Leaf</tissue>
    </source>
</reference>
<dbReference type="OrthoDB" id="2013913at2759"/>
<organism evidence="2 3">
    <name type="scientific">Coptis chinensis</name>
    <dbReference type="NCBI Taxonomy" id="261450"/>
    <lineage>
        <taxon>Eukaryota</taxon>
        <taxon>Viridiplantae</taxon>
        <taxon>Streptophyta</taxon>
        <taxon>Embryophyta</taxon>
        <taxon>Tracheophyta</taxon>
        <taxon>Spermatophyta</taxon>
        <taxon>Magnoliopsida</taxon>
        <taxon>Ranunculales</taxon>
        <taxon>Ranunculaceae</taxon>
        <taxon>Coptidoideae</taxon>
        <taxon>Coptis</taxon>
    </lineage>
</organism>
<comment type="caution">
    <text evidence="2">The sequence shown here is derived from an EMBL/GenBank/DDBJ whole genome shotgun (WGS) entry which is preliminary data.</text>
</comment>
<dbReference type="Proteomes" id="UP000631114">
    <property type="component" value="Unassembled WGS sequence"/>
</dbReference>
<dbReference type="PANTHER" id="PTHR33919">
    <property type="entry name" value="OS09G0127700 PROTEIN"/>
    <property type="match status" value="1"/>
</dbReference>
<feature type="transmembrane region" description="Helical" evidence="1">
    <location>
        <begin position="44"/>
        <end position="64"/>
    </location>
</feature>
<evidence type="ECO:0000313" key="3">
    <source>
        <dbReference type="Proteomes" id="UP000631114"/>
    </source>
</evidence>
<dbReference type="PANTHER" id="PTHR33919:SF11">
    <property type="entry name" value="EXPRESSED PROTEIN"/>
    <property type="match status" value="1"/>
</dbReference>
<keyword evidence="1" id="KW-1133">Transmembrane helix</keyword>
<dbReference type="AlphaFoldDB" id="A0A835ITP6"/>
<evidence type="ECO:0000313" key="2">
    <source>
        <dbReference type="EMBL" id="KAF9622908.1"/>
    </source>
</evidence>
<accession>A0A835ITP6</accession>
<name>A0A835ITP6_9MAGN</name>
<dbReference type="EMBL" id="JADFTS010000002">
    <property type="protein sequence ID" value="KAF9622908.1"/>
    <property type="molecule type" value="Genomic_DNA"/>
</dbReference>
<feature type="transmembrane region" description="Helical" evidence="1">
    <location>
        <begin position="210"/>
        <end position="232"/>
    </location>
</feature>
<proteinExistence type="predicted"/>
<gene>
    <name evidence="2" type="ORF">IFM89_035141</name>
</gene>
<keyword evidence="1" id="KW-0812">Transmembrane</keyword>
<evidence type="ECO:0000256" key="1">
    <source>
        <dbReference type="SAM" id="Phobius"/>
    </source>
</evidence>
<protein>
    <submittedName>
        <fullName evidence="2">Uncharacterized protein</fullName>
    </submittedName>
</protein>
<keyword evidence="1" id="KW-0472">Membrane</keyword>